<reference evidence="2" key="2">
    <citation type="submission" date="2015-01" db="EMBL/GenBank/DDBJ databases">
        <title>Evolutionary Origins and Diversification of the Mycorrhizal Mutualists.</title>
        <authorList>
            <consortium name="DOE Joint Genome Institute"/>
            <consortium name="Mycorrhizal Genomics Consortium"/>
            <person name="Kohler A."/>
            <person name="Kuo A."/>
            <person name="Nagy L.G."/>
            <person name="Floudas D."/>
            <person name="Copeland A."/>
            <person name="Barry K.W."/>
            <person name="Cichocki N."/>
            <person name="Veneault-Fourrey C."/>
            <person name="LaButti K."/>
            <person name="Lindquist E.A."/>
            <person name="Lipzen A."/>
            <person name="Lundell T."/>
            <person name="Morin E."/>
            <person name="Murat C."/>
            <person name="Riley R."/>
            <person name="Ohm R."/>
            <person name="Sun H."/>
            <person name="Tunlid A."/>
            <person name="Henrissat B."/>
            <person name="Grigoriev I.V."/>
            <person name="Hibbett D.S."/>
            <person name="Martin F."/>
        </authorList>
    </citation>
    <scope>NUCLEOTIDE SEQUENCE [LARGE SCALE GENOMIC DNA]</scope>
    <source>
        <strain evidence="2">Foug A</strain>
    </source>
</reference>
<gene>
    <name evidence="1" type="ORF">SCLCIDRAFT_455443</name>
</gene>
<keyword evidence="2" id="KW-1185">Reference proteome</keyword>
<accession>A0A0C2ZKL4</accession>
<dbReference type="AlphaFoldDB" id="A0A0C2ZKL4"/>
<evidence type="ECO:0000313" key="1">
    <source>
        <dbReference type="EMBL" id="KIM53202.1"/>
    </source>
</evidence>
<dbReference type="Proteomes" id="UP000053989">
    <property type="component" value="Unassembled WGS sequence"/>
</dbReference>
<reference evidence="1 2" key="1">
    <citation type="submission" date="2014-04" db="EMBL/GenBank/DDBJ databases">
        <authorList>
            <consortium name="DOE Joint Genome Institute"/>
            <person name="Kuo A."/>
            <person name="Kohler A."/>
            <person name="Nagy L.G."/>
            <person name="Floudas D."/>
            <person name="Copeland A."/>
            <person name="Barry K.W."/>
            <person name="Cichocki N."/>
            <person name="Veneault-Fourrey C."/>
            <person name="LaButti K."/>
            <person name="Lindquist E.A."/>
            <person name="Lipzen A."/>
            <person name="Lundell T."/>
            <person name="Morin E."/>
            <person name="Murat C."/>
            <person name="Sun H."/>
            <person name="Tunlid A."/>
            <person name="Henrissat B."/>
            <person name="Grigoriev I.V."/>
            <person name="Hibbett D.S."/>
            <person name="Martin F."/>
            <person name="Nordberg H.P."/>
            <person name="Cantor M.N."/>
            <person name="Hua S.X."/>
        </authorList>
    </citation>
    <scope>NUCLEOTIDE SEQUENCE [LARGE SCALE GENOMIC DNA]</scope>
    <source>
        <strain evidence="1 2">Foug A</strain>
    </source>
</reference>
<protein>
    <submittedName>
        <fullName evidence="1">Uncharacterized protein</fullName>
    </submittedName>
</protein>
<dbReference type="InParanoid" id="A0A0C2ZKL4"/>
<evidence type="ECO:0000313" key="2">
    <source>
        <dbReference type="Proteomes" id="UP000053989"/>
    </source>
</evidence>
<proteinExistence type="predicted"/>
<dbReference type="HOGENOM" id="CLU_2347927_0_0_1"/>
<organism evidence="1 2">
    <name type="scientific">Scleroderma citrinum Foug A</name>
    <dbReference type="NCBI Taxonomy" id="1036808"/>
    <lineage>
        <taxon>Eukaryota</taxon>
        <taxon>Fungi</taxon>
        <taxon>Dikarya</taxon>
        <taxon>Basidiomycota</taxon>
        <taxon>Agaricomycotina</taxon>
        <taxon>Agaricomycetes</taxon>
        <taxon>Agaricomycetidae</taxon>
        <taxon>Boletales</taxon>
        <taxon>Sclerodermatineae</taxon>
        <taxon>Sclerodermataceae</taxon>
        <taxon>Scleroderma</taxon>
    </lineage>
</organism>
<name>A0A0C2ZKL4_9AGAM</name>
<dbReference type="EMBL" id="KN822187">
    <property type="protein sequence ID" value="KIM53202.1"/>
    <property type="molecule type" value="Genomic_DNA"/>
</dbReference>
<sequence length="97" mass="11077">MSEAFIWLLDSSTTCLFHTQGLSTSPAYQHMPSRHACVFVSQLSSLHLERQCQRQWMTFASPSNPITMSSNRSFSSHLPNITSSKIAMQIYQRIHET</sequence>